<protein>
    <recommendedName>
        <fullName evidence="4">Lipoprotein</fullName>
    </recommendedName>
</protein>
<dbReference type="Proteomes" id="UP000309128">
    <property type="component" value="Unassembled WGS sequence"/>
</dbReference>
<dbReference type="GO" id="GO:0043448">
    <property type="term" value="P:alkane catabolic process"/>
    <property type="evidence" value="ECO:0007669"/>
    <property type="project" value="TreeGrafter"/>
</dbReference>
<accession>A0A5S4F627</accession>
<dbReference type="PANTHER" id="PTHR39335">
    <property type="entry name" value="BLL4220 PROTEIN"/>
    <property type="match status" value="1"/>
</dbReference>
<feature type="signal peptide" evidence="1">
    <location>
        <begin position="1"/>
        <end position="27"/>
    </location>
</feature>
<evidence type="ECO:0008006" key="4">
    <source>
        <dbReference type="Google" id="ProtNLM"/>
    </source>
</evidence>
<dbReference type="PANTHER" id="PTHR39335:SF1">
    <property type="entry name" value="BLL4220 PROTEIN"/>
    <property type="match status" value="1"/>
</dbReference>
<dbReference type="RefSeq" id="WP_138670979.1">
    <property type="nucleotide sequence ID" value="NZ_VCKY01000153.1"/>
</dbReference>
<gene>
    <name evidence="2" type="ORF">ETD86_35325</name>
</gene>
<reference evidence="2 3" key="1">
    <citation type="submission" date="2019-05" db="EMBL/GenBank/DDBJ databases">
        <title>Draft genome sequence of Nonomuraea turkmeniaca DSM 43926.</title>
        <authorList>
            <person name="Saricaoglu S."/>
            <person name="Isik K."/>
        </authorList>
    </citation>
    <scope>NUCLEOTIDE SEQUENCE [LARGE SCALE GENOMIC DNA]</scope>
    <source>
        <strain evidence="2 3">DSM 43926</strain>
    </source>
</reference>
<feature type="chain" id="PRO_5038569006" description="Lipoprotein" evidence="1">
    <location>
        <begin position="28"/>
        <end position="150"/>
    </location>
</feature>
<evidence type="ECO:0000256" key="1">
    <source>
        <dbReference type="SAM" id="SignalP"/>
    </source>
</evidence>
<keyword evidence="1" id="KW-0732">Signal</keyword>
<sequence>MRRIPALLTGTIATAALLAGLGGTGLADQVPSAPVAIGDTKIGKILVDGEGRTLYLFERDTEGKSTCYGGCAENWPPYLTDGEPTAEEGTKADLLSTTNRKDGSEQVVYGKWPLYYYHEDKKPGDTFGHDIDEFGAEWYALQADGKKASH</sequence>
<dbReference type="AlphaFoldDB" id="A0A5S4F627"/>
<dbReference type="EMBL" id="VCKY01000153">
    <property type="protein sequence ID" value="TMR11565.1"/>
    <property type="molecule type" value="Genomic_DNA"/>
</dbReference>
<name>A0A5S4F627_9ACTN</name>
<organism evidence="2 3">
    <name type="scientific">Nonomuraea turkmeniaca</name>
    <dbReference type="NCBI Taxonomy" id="103838"/>
    <lineage>
        <taxon>Bacteria</taxon>
        <taxon>Bacillati</taxon>
        <taxon>Actinomycetota</taxon>
        <taxon>Actinomycetes</taxon>
        <taxon>Streptosporangiales</taxon>
        <taxon>Streptosporangiaceae</taxon>
        <taxon>Nonomuraea</taxon>
    </lineage>
</organism>
<comment type="caution">
    <text evidence="2">The sequence shown here is derived from an EMBL/GenBank/DDBJ whole genome shotgun (WGS) entry which is preliminary data.</text>
</comment>
<dbReference type="InterPro" id="IPR005297">
    <property type="entry name" value="Lipoprotein_repeat"/>
</dbReference>
<evidence type="ECO:0000313" key="3">
    <source>
        <dbReference type="Proteomes" id="UP000309128"/>
    </source>
</evidence>
<dbReference type="OrthoDB" id="597632at2"/>
<proteinExistence type="predicted"/>
<evidence type="ECO:0000313" key="2">
    <source>
        <dbReference type="EMBL" id="TMR11565.1"/>
    </source>
</evidence>
<keyword evidence="3" id="KW-1185">Reference proteome</keyword>
<dbReference type="Pfam" id="PF03640">
    <property type="entry name" value="Lipoprotein_15"/>
    <property type="match status" value="2"/>
</dbReference>